<dbReference type="InterPro" id="IPR039417">
    <property type="entry name" value="Peptidase_C1A_papain-like"/>
</dbReference>
<dbReference type="Proteomes" id="UP000076420">
    <property type="component" value="Unassembled WGS sequence"/>
</dbReference>
<evidence type="ECO:0000313" key="6">
    <source>
        <dbReference type="Proteomes" id="UP000076420"/>
    </source>
</evidence>
<evidence type="ECO:0000313" key="5">
    <source>
        <dbReference type="EnsemblMetazoa" id="BGLB005986-PB"/>
    </source>
</evidence>
<evidence type="ECO:0000259" key="4">
    <source>
        <dbReference type="SMART" id="SM00645"/>
    </source>
</evidence>
<dbReference type="GO" id="GO:0006508">
    <property type="term" value="P:proteolysis"/>
    <property type="evidence" value="ECO:0007669"/>
    <property type="project" value="InterPro"/>
</dbReference>
<feature type="transmembrane region" description="Helical" evidence="3">
    <location>
        <begin position="6"/>
        <end position="27"/>
    </location>
</feature>
<dbReference type="InterPro" id="IPR000668">
    <property type="entry name" value="Peptidase_C1A_C"/>
</dbReference>
<dbReference type="InterPro" id="IPR013128">
    <property type="entry name" value="Peptidase_C1A"/>
</dbReference>
<dbReference type="GO" id="GO:0008234">
    <property type="term" value="F:cysteine-type peptidase activity"/>
    <property type="evidence" value="ECO:0007669"/>
    <property type="project" value="InterPro"/>
</dbReference>
<dbReference type="InterPro" id="IPR038765">
    <property type="entry name" value="Papain-like_cys_pep_sf"/>
</dbReference>
<evidence type="ECO:0000256" key="3">
    <source>
        <dbReference type="SAM" id="Phobius"/>
    </source>
</evidence>
<proteinExistence type="inferred from homology"/>
<gene>
    <name evidence="5" type="primary">106062834</name>
</gene>
<keyword evidence="3" id="KW-1133">Transmembrane helix</keyword>
<dbReference type="AlphaFoldDB" id="A0A2C9JPT8"/>
<dbReference type="SMART" id="SM00645">
    <property type="entry name" value="Pept_C1"/>
    <property type="match status" value="1"/>
</dbReference>
<dbReference type="VEuPathDB" id="VectorBase:BGLB005986"/>
<dbReference type="EnsemblMetazoa" id="BGLB005986-RB">
    <property type="protein sequence ID" value="BGLB005986-PB"/>
    <property type="gene ID" value="BGLB005986"/>
</dbReference>
<dbReference type="InterPro" id="IPR025661">
    <property type="entry name" value="Pept_asp_AS"/>
</dbReference>
<name>A0A2C9JPT8_BIOGL</name>
<dbReference type="InterPro" id="IPR025660">
    <property type="entry name" value="Pept_his_AS"/>
</dbReference>
<organism evidence="5 6">
    <name type="scientific">Biomphalaria glabrata</name>
    <name type="common">Bloodfluke planorb</name>
    <name type="synonym">Freshwater snail</name>
    <dbReference type="NCBI Taxonomy" id="6526"/>
    <lineage>
        <taxon>Eukaryota</taxon>
        <taxon>Metazoa</taxon>
        <taxon>Spiralia</taxon>
        <taxon>Lophotrochozoa</taxon>
        <taxon>Mollusca</taxon>
        <taxon>Gastropoda</taxon>
        <taxon>Heterobranchia</taxon>
        <taxon>Euthyneura</taxon>
        <taxon>Panpulmonata</taxon>
        <taxon>Hygrophila</taxon>
        <taxon>Lymnaeoidea</taxon>
        <taxon>Planorbidae</taxon>
        <taxon>Biomphalaria</taxon>
    </lineage>
</organism>
<dbReference type="Pfam" id="PF00112">
    <property type="entry name" value="Peptidase_C1"/>
    <property type="match status" value="1"/>
</dbReference>
<accession>A0A2C9JPT8</accession>
<dbReference type="PROSITE" id="PS00639">
    <property type="entry name" value="THIOL_PROTEASE_HIS"/>
    <property type="match status" value="1"/>
</dbReference>
<dbReference type="STRING" id="6526.A0A2C9JPT8"/>
<dbReference type="SUPFAM" id="SSF54001">
    <property type="entry name" value="Cysteine proteinases"/>
    <property type="match status" value="1"/>
</dbReference>
<dbReference type="VEuPathDB" id="VectorBase:BGLAX_035039"/>
<protein>
    <recommendedName>
        <fullName evidence="4">Peptidase C1A papain C-terminal domain-containing protein</fullName>
    </recommendedName>
</protein>
<evidence type="ECO:0000256" key="1">
    <source>
        <dbReference type="ARBA" id="ARBA00008455"/>
    </source>
</evidence>
<reference evidence="5" key="1">
    <citation type="submission" date="2020-05" db="UniProtKB">
        <authorList>
            <consortium name="EnsemblMetazoa"/>
        </authorList>
    </citation>
    <scope>IDENTIFICATION</scope>
    <source>
        <strain evidence="5">BB02</strain>
    </source>
</reference>
<dbReference type="CDD" id="cd02248">
    <property type="entry name" value="Peptidase_C1A"/>
    <property type="match status" value="1"/>
</dbReference>
<keyword evidence="2" id="KW-1015">Disulfide bond</keyword>
<dbReference type="PROSITE" id="PS00640">
    <property type="entry name" value="THIOL_PROTEASE_ASN"/>
    <property type="match status" value="1"/>
</dbReference>
<evidence type="ECO:0000256" key="2">
    <source>
        <dbReference type="ARBA" id="ARBA00023157"/>
    </source>
</evidence>
<keyword evidence="3" id="KW-0812">Transmembrane</keyword>
<sequence>LFPLPVLSPGFIYLVTSVSSIPLTVRLPVLSPGFIYLVTSVSSVPLTVRLPVLSPGFIYLVTSVSSIPLTVRLPVLSPGFIYLVAVLSPGLIYLVTVLHSSSRLVHSHCRSRNHKLTFFFYCFQIGPISVAIDASHNSFQLYKGGIYNERQCSSTQLDHGVLAVGYGAEGNKDFWIVKNSWGKSWGEEGYIRMTRNKKNQCGIATMASYPIV</sequence>
<dbReference type="KEGG" id="bgt:106062834"/>
<feature type="domain" description="Peptidase C1A papain C-terminal" evidence="4">
    <location>
        <begin position="67"/>
        <end position="211"/>
    </location>
</feature>
<dbReference type="PANTHER" id="PTHR12411">
    <property type="entry name" value="CYSTEINE PROTEASE FAMILY C1-RELATED"/>
    <property type="match status" value="1"/>
</dbReference>
<comment type="similarity">
    <text evidence="1">Belongs to the peptidase C1 family.</text>
</comment>
<keyword evidence="3" id="KW-0472">Membrane</keyword>
<feature type="transmembrane region" description="Helical" evidence="3">
    <location>
        <begin position="80"/>
        <end position="98"/>
    </location>
</feature>
<dbReference type="Gene3D" id="3.90.70.10">
    <property type="entry name" value="Cysteine proteinases"/>
    <property type="match status" value="1"/>
</dbReference>